<dbReference type="Pfam" id="PF03160">
    <property type="entry name" value="Calx-beta"/>
    <property type="match status" value="2"/>
</dbReference>
<dbReference type="PANTHER" id="PTHR11878:SF65">
    <property type="entry name" value="NA_CA-EXCHANGE PROTEIN, ISOFORM G"/>
    <property type="match status" value="1"/>
</dbReference>
<keyword evidence="2" id="KW-0964">Secreted</keyword>
<dbReference type="InterPro" id="IPR006626">
    <property type="entry name" value="PbH1"/>
</dbReference>
<dbReference type="Gene3D" id="2.60.40.10">
    <property type="entry name" value="Immunoglobulins"/>
    <property type="match status" value="1"/>
</dbReference>
<evidence type="ECO:0000256" key="4">
    <source>
        <dbReference type="ARBA" id="ARBA00022737"/>
    </source>
</evidence>
<evidence type="ECO:0000256" key="3">
    <source>
        <dbReference type="ARBA" id="ARBA00022729"/>
    </source>
</evidence>
<feature type="signal peptide" evidence="7">
    <location>
        <begin position="1"/>
        <end position="26"/>
    </location>
</feature>
<dbReference type="GO" id="GO:0030001">
    <property type="term" value="P:metal ion transport"/>
    <property type="evidence" value="ECO:0007669"/>
    <property type="project" value="TreeGrafter"/>
</dbReference>
<feature type="chain" id="PRO_5024404973" evidence="7">
    <location>
        <begin position="27"/>
        <end position="1329"/>
    </location>
</feature>
<dbReference type="SMART" id="SM00710">
    <property type="entry name" value="PbH1"/>
    <property type="match status" value="9"/>
</dbReference>
<keyword evidence="6" id="KW-0406">Ion transport</keyword>
<comment type="caution">
    <text evidence="9">The sequence shown here is derived from an EMBL/GenBank/DDBJ whole genome shotgun (WGS) entry which is preliminary data.</text>
</comment>
<dbReference type="InterPro" id="IPR038081">
    <property type="entry name" value="CalX-like_sf"/>
</dbReference>
<proteinExistence type="predicted"/>
<dbReference type="InterPro" id="IPR039448">
    <property type="entry name" value="Beta_helix"/>
</dbReference>
<dbReference type="Proteomes" id="UP000310314">
    <property type="component" value="Unassembled WGS sequence"/>
</dbReference>
<comment type="subcellular location">
    <subcellularLocation>
        <location evidence="1">Secreted</location>
    </subcellularLocation>
</comment>
<evidence type="ECO:0000256" key="6">
    <source>
        <dbReference type="ARBA" id="ARBA00023065"/>
    </source>
</evidence>
<evidence type="ECO:0000256" key="5">
    <source>
        <dbReference type="ARBA" id="ARBA00022837"/>
    </source>
</evidence>
<organism evidence="9 10">
    <name type="scientific">Maribacter algarum</name>
    <name type="common">ex Zhang et al. 2020</name>
    <dbReference type="NCBI Taxonomy" id="2578118"/>
    <lineage>
        <taxon>Bacteria</taxon>
        <taxon>Pseudomonadati</taxon>
        <taxon>Bacteroidota</taxon>
        <taxon>Flavobacteriia</taxon>
        <taxon>Flavobacteriales</taxon>
        <taxon>Flavobacteriaceae</taxon>
        <taxon>Maribacter</taxon>
    </lineage>
</organism>
<dbReference type="Gene3D" id="2.60.40.2030">
    <property type="match status" value="2"/>
</dbReference>
<evidence type="ECO:0000313" key="9">
    <source>
        <dbReference type="EMBL" id="TMM56031.1"/>
    </source>
</evidence>
<dbReference type="SUPFAM" id="SSF141072">
    <property type="entry name" value="CalX-like"/>
    <property type="match status" value="2"/>
</dbReference>
<dbReference type="OrthoDB" id="1140688at2"/>
<keyword evidence="6" id="KW-0813">Transport</keyword>
<dbReference type="GO" id="GO:0007154">
    <property type="term" value="P:cell communication"/>
    <property type="evidence" value="ECO:0007669"/>
    <property type="project" value="InterPro"/>
</dbReference>
<reference evidence="9 10" key="1">
    <citation type="submission" date="2019-05" db="EMBL/GenBank/DDBJ databases">
        <authorList>
            <person name="Zhang J.-Y."/>
            <person name="Feg X."/>
            <person name="Du Z.-J."/>
        </authorList>
    </citation>
    <scope>NUCLEOTIDE SEQUENCE [LARGE SCALE GENOMIC DNA]</scope>
    <source>
        <strain evidence="9 10">RZ26</strain>
    </source>
</reference>
<dbReference type="InterPro" id="IPR033764">
    <property type="entry name" value="Sdr_B"/>
</dbReference>
<keyword evidence="10" id="KW-1185">Reference proteome</keyword>
<gene>
    <name evidence="9" type="ORF">FEE95_15440</name>
</gene>
<evidence type="ECO:0000313" key="10">
    <source>
        <dbReference type="Proteomes" id="UP000310314"/>
    </source>
</evidence>
<dbReference type="InterPro" id="IPR013783">
    <property type="entry name" value="Ig-like_fold"/>
</dbReference>
<dbReference type="SUPFAM" id="SSF49478">
    <property type="entry name" value="Cna protein B-type domain"/>
    <property type="match status" value="1"/>
</dbReference>
<dbReference type="InterPro" id="IPR011050">
    <property type="entry name" value="Pectin_lyase_fold/virulence"/>
</dbReference>
<evidence type="ECO:0000256" key="1">
    <source>
        <dbReference type="ARBA" id="ARBA00004613"/>
    </source>
</evidence>
<evidence type="ECO:0000256" key="7">
    <source>
        <dbReference type="SAM" id="SignalP"/>
    </source>
</evidence>
<dbReference type="Pfam" id="PF17210">
    <property type="entry name" value="SdrD_B"/>
    <property type="match status" value="1"/>
</dbReference>
<dbReference type="InterPro" id="IPR012334">
    <property type="entry name" value="Pectin_lyas_fold"/>
</dbReference>
<accession>A0A5S3PNU1</accession>
<dbReference type="SUPFAM" id="SSF51126">
    <property type="entry name" value="Pectin lyase-like"/>
    <property type="match status" value="1"/>
</dbReference>
<dbReference type="SMART" id="SM00237">
    <property type="entry name" value="Calx_beta"/>
    <property type="match status" value="2"/>
</dbReference>
<dbReference type="Gene3D" id="2.160.20.10">
    <property type="entry name" value="Single-stranded right-handed beta-helix, Pectin lyase-like"/>
    <property type="match status" value="1"/>
</dbReference>
<dbReference type="InterPro" id="IPR051171">
    <property type="entry name" value="CaCA"/>
</dbReference>
<name>A0A5S3PNU1_9FLAO</name>
<evidence type="ECO:0000259" key="8">
    <source>
        <dbReference type="SMART" id="SM00237"/>
    </source>
</evidence>
<dbReference type="EMBL" id="VATY01000003">
    <property type="protein sequence ID" value="TMM56031.1"/>
    <property type="molecule type" value="Genomic_DNA"/>
</dbReference>
<keyword evidence="4" id="KW-0677">Repeat</keyword>
<dbReference type="GO" id="GO:0005576">
    <property type="term" value="C:extracellular region"/>
    <property type="evidence" value="ECO:0007669"/>
    <property type="project" value="UniProtKB-SubCell"/>
</dbReference>
<dbReference type="PANTHER" id="PTHR11878">
    <property type="entry name" value="SODIUM/CALCIUM EXCHANGER"/>
    <property type="match status" value="1"/>
</dbReference>
<keyword evidence="3 7" id="KW-0732">Signal</keyword>
<dbReference type="Pfam" id="PF13229">
    <property type="entry name" value="Beta_helix"/>
    <property type="match status" value="1"/>
</dbReference>
<dbReference type="InterPro" id="IPR003644">
    <property type="entry name" value="Calx_beta"/>
</dbReference>
<keyword evidence="5" id="KW-0106">Calcium</keyword>
<feature type="domain" description="Calx-beta" evidence="8">
    <location>
        <begin position="121"/>
        <end position="229"/>
    </location>
</feature>
<dbReference type="GO" id="GO:0016020">
    <property type="term" value="C:membrane"/>
    <property type="evidence" value="ECO:0007669"/>
    <property type="project" value="InterPro"/>
</dbReference>
<feature type="domain" description="Calx-beta" evidence="8">
    <location>
        <begin position="242"/>
        <end position="345"/>
    </location>
</feature>
<evidence type="ECO:0000256" key="2">
    <source>
        <dbReference type="ARBA" id="ARBA00022525"/>
    </source>
</evidence>
<protein>
    <submittedName>
        <fullName evidence="9">Sodium:calcium exchanger</fullName>
    </submittedName>
</protein>
<sequence length="1329" mass="138787">MKPTRPKFQFFLLLTFFAFVSTLSFAQATITIDVVWPSWAEENRVLLRNSSNTTLGTVCMPTNCFTTDFSNDTYTGSQSFPGIPFGTNYYIRMEDGWGDGWNGASSVTVRQDGVIILTSDLTVPLLDVSFDILAPTPTLDVTDVAIDENNGPAVFTVEHIGASASGSFSANYSITAGSATQGVDYSTSSGLYTGTLNFNGTVGDTEQITVLITNDFDFEPNETYTIQFTSVTDVSVDITDTATGTINNDDVEAVILIDNETETEDSGSMIFTATHTGGDRPASFTVDYVITAGTASEGVDYTTGSGFYTGTLSFDGTASDTDVITISITDDSFFETSENFTISFTSSTDGNVNIADTATGTIDDDEIILNDQPLTLFEQINGYYDYAVTGGTFRTQSNGVNACTITNTSSATGLTTTVPGTGTIERAYLIWAHSNPTPDTNVTFQGQSVEAQLVNSYLHSGNRDFYGMVADVTTIIDATPNVNTTTFTVTNLTIDNSATYCNSATVLGGWSLLVFYEELSLPAVTINFYNGFDGGSDAVSTFTLSGFYAIGSAGSKTSVLSWEGDDTLANNENLQFITTSAGTNTLSGDGGQTGTNPFNSTIYDNTAAPVVNNSNIYGVDLDTYDVSTFLQQGESSATTRVQVGQDLVIMNSVLLKVPSNLITGTVFEDVNYGGGNGRDLAASSGVPIPGTTVELYDNAGNLFDTQTTDVNGAFAFGGMADGSYSLRAVNSTVRSTRSGGSTCTSCVPVQTFRTNFGSSTLTGVTTEIGGANPAGVDTIVGVLTGAQSVASVSISSEGAIGMDFGFNFNTIVNTNEDGQGSLEQFIVNANTLNASGIDIVTNSIFDPVAGDDTSIFMIPPTSDPLGRTADSNFASGYFDISISNGSPLSAITGPNIVIDGRTQTAYSGDTNSGTIGAGGTAVGTSSTNLQNFELPEIQVHRSNGDVFQIQGDNDVIRNLAIYADQRTAILFDDGSGSTVSNSLIGVNALGVNAGISPYGVEIEGTTVTNLFVESNYIATTTNAGVFVNGGTGTKTIQGNHIFNIGDNPCDLGIDIRNGSNGVLIQNNLIEDSQGIGVKSTGGSGGVDILENTITGSGQNTGTCVGNPGDFGISMIGSNNQVVNNVIYDNGGAGLVLNGSNTSGNLISRNSFYNNGTNGDALGIDLNGDGVTLNDSGDGDSGPNGLLNFPIIQTAYKSGSNVVVSGWSRPGATIEFFLTDVNQGTATLGDNQLGLSADYGEGQVFLATLVEGSGSDTDSGTSFYFDDDSNTDNTNKFSFTFAVPPGVLLGDDLTATATIANSTSEFSPFSKLKAFTVITNRRITYRVKKD</sequence>